<gene>
    <name evidence="2" type="ORF">N0F65_001446</name>
</gene>
<feature type="domain" description="C2CD3 N-terminal C2" evidence="1">
    <location>
        <begin position="4"/>
        <end position="158"/>
    </location>
</feature>
<protein>
    <recommendedName>
        <fullName evidence="1">C2CD3 N-terminal C2 domain-containing protein</fullName>
    </recommendedName>
</protein>
<dbReference type="InterPro" id="IPR057537">
    <property type="entry name" value="C2_C2CD3_N"/>
</dbReference>
<dbReference type="GO" id="GO:0060271">
    <property type="term" value="P:cilium assembly"/>
    <property type="evidence" value="ECO:0007669"/>
    <property type="project" value="TreeGrafter"/>
</dbReference>
<dbReference type="PANTHER" id="PTHR21254">
    <property type="entry name" value="C2 DOMAIN-CONTAINING PROTEIN 3"/>
    <property type="match status" value="1"/>
</dbReference>
<dbReference type="Pfam" id="PF25339">
    <property type="entry name" value="C2_C2CD3_N"/>
    <property type="match status" value="1"/>
</dbReference>
<evidence type="ECO:0000259" key="1">
    <source>
        <dbReference type="Pfam" id="PF25339"/>
    </source>
</evidence>
<dbReference type="AlphaFoldDB" id="A0AAV2Z0M8"/>
<keyword evidence="3" id="KW-1185">Reference proteome</keyword>
<evidence type="ECO:0000313" key="3">
    <source>
        <dbReference type="Proteomes" id="UP001146120"/>
    </source>
</evidence>
<evidence type="ECO:0000313" key="2">
    <source>
        <dbReference type="EMBL" id="DAZ99618.1"/>
    </source>
</evidence>
<reference evidence="2" key="1">
    <citation type="submission" date="2022-11" db="EMBL/GenBank/DDBJ databases">
        <authorList>
            <person name="Morgan W.R."/>
            <person name="Tartar A."/>
        </authorList>
    </citation>
    <scope>NUCLEOTIDE SEQUENCE</scope>
    <source>
        <strain evidence="2">ARSEF 373</strain>
    </source>
</reference>
<comment type="caution">
    <text evidence="2">The sequence shown here is derived from an EMBL/GenBank/DDBJ whole genome shotgun (WGS) entry which is preliminary data.</text>
</comment>
<name>A0AAV2Z0M8_9STRA</name>
<dbReference type="GO" id="GO:0005815">
    <property type="term" value="C:microtubule organizing center"/>
    <property type="evidence" value="ECO:0007669"/>
    <property type="project" value="TreeGrafter"/>
</dbReference>
<sequence length="230" mass="25605">MMVGPVLGHVVLSVPFIMDAAVARAQLPRTNLVRVRWWGEDKPGSLFRPRLVSHDDGADVSGGARRQTARTRTNTAVPYSADVYGARSIRMRFPVCVPPERLVEYLRDMQVLTLDVVDRSTRRKYGKCVLPFQSLRQSIASNAQARQALSRLRRDQALVEIRPIETKATPAVLGYLVVNLDISWLGSESHADDDTSHLDLDEVASPLRNPSLSPALTSFSAMMRTNIAVW</sequence>
<accession>A0AAV2Z0M8</accession>
<dbReference type="Proteomes" id="UP001146120">
    <property type="component" value="Unassembled WGS sequence"/>
</dbReference>
<proteinExistence type="predicted"/>
<organism evidence="2 3">
    <name type="scientific">Lagenidium giganteum</name>
    <dbReference type="NCBI Taxonomy" id="4803"/>
    <lineage>
        <taxon>Eukaryota</taxon>
        <taxon>Sar</taxon>
        <taxon>Stramenopiles</taxon>
        <taxon>Oomycota</taxon>
        <taxon>Peronosporomycetes</taxon>
        <taxon>Pythiales</taxon>
        <taxon>Pythiaceae</taxon>
    </lineage>
</organism>
<dbReference type="EMBL" id="DAKRPA010000080">
    <property type="protein sequence ID" value="DAZ99618.1"/>
    <property type="molecule type" value="Genomic_DNA"/>
</dbReference>
<dbReference type="PANTHER" id="PTHR21254:SF1">
    <property type="entry name" value="C2 DOMAIN-CONTAINING PROTEIN 3"/>
    <property type="match status" value="1"/>
</dbReference>
<reference evidence="2" key="2">
    <citation type="journal article" date="2023" name="Microbiol Resour">
        <title>Decontamination and Annotation of the Draft Genome Sequence of the Oomycete Lagenidium giganteum ARSEF 373.</title>
        <authorList>
            <person name="Morgan W.R."/>
            <person name="Tartar A."/>
        </authorList>
    </citation>
    <scope>NUCLEOTIDE SEQUENCE</scope>
    <source>
        <strain evidence="2">ARSEF 373</strain>
    </source>
</reference>